<feature type="domain" description="Cyanobacterial TRADD-N associated 2 transmembrane" evidence="3">
    <location>
        <begin position="129"/>
        <end position="194"/>
    </location>
</feature>
<dbReference type="Pfam" id="PF20712">
    <property type="entry name" value="CyanoTRADDas_TM"/>
    <property type="match status" value="1"/>
</dbReference>
<dbReference type="EMBL" id="JAUSTI010000001">
    <property type="protein sequence ID" value="MDQ0169167.1"/>
    <property type="molecule type" value="Genomic_DNA"/>
</dbReference>
<accession>A0ABT9W7E2</accession>
<keyword evidence="2" id="KW-1133">Transmembrane helix</keyword>
<name>A0ABT9W7E2_9BACL</name>
<dbReference type="InterPro" id="IPR048567">
    <property type="entry name" value="CyanoTRADDas_TM"/>
</dbReference>
<dbReference type="Proteomes" id="UP001233836">
    <property type="component" value="Unassembled WGS sequence"/>
</dbReference>
<reference evidence="4 5" key="1">
    <citation type="submission" date="2023-07" db="EMBL/GenBank/DDBJ databases">
        <title>Sorghum-associated microbial communities from plants grown in Nebraska, USA.</title>
        <authorList>
            <person name="Schachtman D."/>
        </authorList>
    </citation>
    <scope>NUCLEOTIDE SEQUENCE [LARGE SCALE GENOMIC DNA]</scope>
    <source>
        <strain evidence="4 5">DS1314</strain>
    </source>
</reference>
<feature type="transmembrane region" description="Helical" evidence="2">
    <location>
        <begin position="12"/>
        <end position="31"/>
    </location>
</feature>
<feature type="coiled-coil region" evidence="1">
    <location>
        <begin position="185"/>
        <end position="212"/>
    </location>
</feature>
<organism evidence="4 5">
    <name type="scientific">Paenibacillus tundrae</name>
    <dbReference type="NCBI Taxonomy" id="528187"/>
    <lineage>
        <taxon>Bacteria</taxon>
        <taxon>Bacillati</taxon>
        <taxon>Bacillota</taxon>
        <taxon>Bacilli</taxon>
        <taxon>Bacillales</taxon>
        <taxon>Paenibacillaceae</taxon>
        <taxon>Paenibacillus</taxon>
    </lineage>
</organism>
<proteinExistence type="predicted"/>
<protein>
    <submittedName>
        <fullName evidence="4">Succinate dehydrogenase hydrophobic anchor subunit</fullName>
    </submittedName>
</protein>
<dbReference type="RefSeq" id="WP_307212970.1">
    <property type="nucleotide sequence ID" value="NZ_JAUSTI010000001.1"/>
</dbReference>
<evidence type="ECO:0000313" key="4">
    <source>
        <dbReference type="EMBL" id="MDQ0169167.1"/>
    </source>
</evidence>
<evidence type="ECO:0000259" key="3">
    <source>
        <dbReference type="Pfam" id="PF20712"/>
    </source>
</evidence>
<evidence type="ECO:0000256" key="2">
    <source>
        <dbReference type="SAM" id="Phobius"/>
    </source>
</evidence>
<evidence type="ECO:0000313" key="5">
    <source>
        <dbReference type="Proteomes" id="UP001233836"/>
    </source>
</evidence>
<feature type="coiled-coil region" evidence="1">
    <location>
        <begin position="81"/>
        <end position="115"/>
    </location>
</feature>
<sequence>MKYFLSDFPQIISGLSTVFMSIFFVIMAHLFNARAEKERGTLDNQIEKIADLIHSSEMEVETVELLETQKIQLSELEISNNSELIDRIDKQNQAIHKLQNELGKLKSEITQKKNTWSLVEGLIENYHKQALRQASIQFWFSAVAAIIGLLFIIISLFLSESLNVYEKIVGTLPGVTIDLIAALFFKQAEQTRQRATELYDRLRLDKEREEAIKLIESIDDPLLKSIVKAQLALKIGGVDASLNDLSSILRKELTKTT</sequence>
<feature type="transmembrane region" description="Helical" evidence="2">
    <location>
        <begin position="138"/>
        <end position="158"/>
    </location>
</feature>
<feature type="transmembrane region" description="Helical" evidence="2">
    <location>
        <begin position="164"/>
        <end position="185"/>
    </location>
</feature>
<keyword evidence="2" id="KW-0472">Membrane</keyword>
<comment type="caution">
    <text evidence="4">The sequence shown here is derived from an EMBL/GenBank/DDBJ whole genome shotgun (WGS) entry which is preliminary data.</text>
</comment>
<keyword evidence="5" id="KW-1185">Reference proteome</keyword>
<evidence type="ECO:0000256" key="1">
    <source>
        <dbReference type="SAM" id="Coils"/>
    </source>
</evidence>
<keyword evidence="2" id="KW-0812">Transmembrane</keyword>
<keyword evidence="1" id="KW-0175">Coiled coil</keyword>
<gene>
    <name evidence="4" type="ORF">J2T19_000604</name>
</gene>